<dbReference type="Proteomes" id="UP000202419">
    <property type="component" value="Segment"/>
</dbReference>
<keyword evidence="1" id="KW-1133">Transmembrane helix</keyword>
<gene>
    <name evidence="2" type="primary">b721R</name>
    <name evidence="2" type="ORF">NY2A_b721R</name>
</gene>
<evidence type="ECO:0000313" key="3">
    <source>
        <dbReference type="Proteomes" id="UP000202419"/>
    </source>
</evidence>
<organism evidence="2 3">
    <name type="scientific">Paramecium bursaria Chlorella virus NY2A</name>
    <name type="common">PBCV-NY2A</name>
    <dbReference type="NCBI Taxonomy" id="46021"/>
    <lineage>
        <taxon>Viruses</taxon>
        <taxon>Varidnaviria</taxon>
        <taxon>Bamfordvirae</taxon>
        <taxon>Nucleocytoviricota</taxon>
        <taxon>Megaviricetes</taxon>
        <taxon>Algavirales</taxon>
        <taxon>Phycodnaviridae</taxon>
        <taxon>Chlorovirus</taxon>
        <taxon>Chlorovirus americanus</taxon>
    </lineage>
</organism>
<dbReference type="KEGG" id="vg:5659167"/>
<dbReference type="GeneID" id="5659167"/>
<dbReference type="EMBL" id="DQ491002">
    <property type="protein sequence ID" value="ABT15120.1"/>
    <property type="molecule type" value="Genomic_DNA"/>
</dbReference>
<name>A7IXP6_PBCVN</name>
<keyword evidence="3" id="KW-1185">Reference proteome</keyword>
<proteinExistence type="predicted"/>
<evidence type="ECO:0000256" key="1">
    <source>
        <dbReference type="SAM" id="Phobius"/>
    </source>
</evidence>
<accession>A7IXP6</accession>
<organismHost>
    <name type="scientific">Chlorella</name>
    <dbReference type="NCBI Taxonomy" id="3071"/>
</organismHost>
<protein>
    <submittedName>
        <fullName evidence="2">Uncharacterized protein b721R</fullName>
    </submittedName>
</protein>
<evidence type="ECO:0000313" key="2">
    <source>
        <dbReference type="EMBL" id="ABT15120.1"/>
    </source>
</evidence>
<dbReference type="RefSeq" id="YP_001497917.1">
    <property type="nucleotide sequence ID" value="NC_009898.1"/>
</dbReference>
<keyword evidence="1" id="KW-0472">Membrane</keyword>
<feature type="transmembrane region" description="Helical" evidence="1">
    <location>
        <begin position="56"/>
        <end position="79"/>
    </location>
</feature>
<sequence>MTRSPPPGSFSTILSPRSVSAPGNLVALLVLSRSSPGIWMMKLVEGSSDILTVSRYFIMSSFSVFVGRLNITVLLITFAC</sequence>
<keyword evidence="1" id="KW-0812">Transmembrane</keyword>
<reference evidence="2 3" key="1">
    <citation type="journal article" date="2007" name="Virology">
        <title>Sequence and annotation of the 369-kb NY-2A and the 345-kb AR158 viruses that infect Chlorella NC64A.</title>
        <authorList>
            <person name="Fitzgerald L.A."/>
            <person name="Graves M.V."/>
            <person name="Li X."/>
            <person name="Feldblyum T."/>
            <person name="Nierman W.C."/>
            <person name="Van Etten J.L."/>
        </authorList>
    </citation>
    <scope>NUCLEOTIDE SEQUENCE [LARGE SCALE GENOMIC DNA]</scope>
    <source>
        <strain evidence="2 3">NY-2A</strain>
    </source>
</reference>